<dbReference type="InterPro" id="IPR009057">
    <property type="entry name" value="Homeodomain-like_sf"/>
</dbReference>
<comment type="caution">
    <text evidence="1">The sequence shown here is derived from an EMBL/GenBank/DDBJ whole genome shotgun (WGS) entry which is preliminary data.</text>
</comment>
<organism evidence="1 2">
    <name type="scientific">Phaeodactylibacter xiamenensis</name>
    <dbReference type="NCBI Taxonomy" id="1524460"/>
    <lineage>
        <taxon>Bacteria</taxon>
        <taxon>Pseudomonadati</taxon>
        <taxon>Bacteroidota</taxon>
        <taxon>Saprospiria</taxon>
        <taxon>Saprospirales</taxon>
        <taxon>Haliscomenobacteraceae</taxon>
        <taxon>Phaeodactylibacter</taxon>
    </lineage>
</organism>
<dbReference type="PANTHER" id="PTHR34849:SF4">
    <property type="entry name" value="SLR1209 PROTEIN"/>
    <property type="match status" value="1"/>
</dbReference>
<dbReference type="EMBL" id="JPOS01000076">
    <property type="protein sequence ID" value="KGE86636.1"/>
    <property type="molecule type" value="Genomic_DNA"/>
</dbReference>
<keyword evidence="2" id="KW-1185">Reference proteome</keyword>
<dbReference type="InterPro" id="IPR036388">
    <property type="entry name" value="WH-like_DNA-bd_sf"/>
</dbReference>
<dbReference type="STRING" id="1524460.IX84_20350"/>
<dbReference type="Gene3D" id="1.10.10.10">
    <property type="entry name" value="Winged helix-like DNA-binding domain superfamily/Winged helix DNA-binding domain"/>
    <property type="match status" value="1"/>
</dbReference>
<gene>
    <name evidence="1" type="ORF">IX84_20350</name>
</gene>
<sequence>MSTLEQVTALIDGLTPDERSKVLAHIVEMMNIRELGIRHTPGVCGGRARIRDTRIPVWIIVEAKKEGASDLDILRNFPTLTAEDLTNAWRYYLGHRPEIDQDLKEQEQEEV</sequence>
<reference evidence="1 2" key="1">
    <citation type="journal article" date="2014" name="Int. J. Syst. Evol. Microbiol.">
        <title>Phaeodactylibacter xiamenensis gen. nov., sp. nov., a member of the family Saprospiraceae isolated from the marine alga Phaeodactylum tricornutum.</title>
        <authorList>
            <person name="Chen Z.Jr."/>
            <person name="Lei X."/>
            <person name="Lai Q."/>
            <person name="Li Y."/>
            <person name="Zhang B."/>
            <person name="Zhang J."/>
            <person name="Zhang H."/>
            <person name="Yang L."/>
            <person name="Zheng W."/>
            <person name="Tian Y."/>
            <person name="Yu Z."/>
            <person name="Xu H.Jr."/>
            <person name="Zheng T."/>
        </authorList>
    </citation>
    <scope>NUCLEOTIDE SEQUENCE [LARGE SCALE GENOMIC DNA]</scope>
    <source>
        <strain evidence="1 2">KD52</strain>
    </source>
</reference>
<protein>
    <recommendedName>
        <fullName evidence="3">DUF433 domain-containing protein</fullName>
    </recommendedName>
</protein>
<accession>A0A098S3K9</accession>
<dbReference type="RefSeq" id="WP_063978290.1">
    <property type="nucleotide sequence ID" value="NZ_JBKAGJ010000039.1"/>
</dbReference>
<evidence type="ECO:0008006" key="3">
    <source>
        <dbReference type="Google" id="ProtNLM"/>
    </source>
</evidence>
<dbReference type="Pfam" id="PF04255">
    <property type="entry name" value="DUF433"/>
    <property type="match status" value="1"/>
</dbReference>
<proteinExistence type="predicted"/>
<dbReference type="InterPro" id="IPR007367">
    <property type="entry name" value="DUF433"/>
</dbReference>
<evidence type="ECO:0000313" key="2">
    <source>
        <dbReference type="Proteomes" id="UP000029736"/>
    </source>
</evidence>
<dbReference type="PANTHER" id="PTHR34849">
    <property type="entry name" value="SSL5025 PROTEIN"/>
    <property type="match status" value="1"/>
</dbReference>
<dbReference type="AlphaFoldDB" id="A0A098S3K9"/>
<dbReference type="SUPFAM" id="SSF46689">
    <property type="entry name" value="Homeodomain-like"/>
    <property type="match status" value="1"/>
</dbReference>
<dbReference type="OrthoDB" id="962266at2"/>
<evidence type="ECO:0000313" key="1">
    <source>
        <dbReference type="EMBL" id="KGE86636.1"/>
    </source>
</evidence>
<dbReference type="Proteomes" id="UP000029736">
    <property type="component" value="Unassembled WGS sequence"/>
</dbReference>
<name>A0A098S3K9_9BACT</name>